<protein>
    <submittedName>
        <fullName evidence="1">Uncharacterized protein</fullName>
    </submittedName>
</protein>
<name>A0A0L0FIA8_9EUKA</name>
<dbReference type="Proteomes" id="UP000054560">
    <property type="component" value="Unassembled WGS sequence"/>
</dbReference>
<evidence type="ECO:0000313" key="1">
    <source>
        <dbReference type="EMBL" id="KNC76196.1"/>
    </source>
</evidence>
<dbReference type="RefSeq" id="XP_014150098.1">
    <property type="nucleotide sequence ID" value="XM_014294623.1"/>
</dbReference>
<dbReference type="OrthoDB" id="10257471at2759"/>
<dbReference type="Gene3D" id="3.80.10.10">
    <property type="entry name" value="Ribonuclease Inhibitor"/>
    <property type="match status" value="1"/>
</dbReference>
<dbReference type="InterPro" id="IPR032675">
    <property type="entry name" value="LRR_dom_sf"/>
</dbReference>
<evidence type="ECO:0000313" key="2">
    <source>
        <dbReference type="Proteomes" id="UP000054560"/>
    </source>
</evidence>
<keyword evidence="2" id="KW-1185">Reference proteome</keyword>
<dbReference type="GeneID" id="25911799"/>
<feature type="non-terminal residue" evidence="1">
    <location>
        <position position="1"/>
    </location>
</feature>
<dbReference type="SUPFAM" id="SSF52047">
    <property type="entry name" value="RNI-like"/>
    <property type="match status" value="1"/>
</dbReference>
<dbReference type="AlphaFoldDB" id="A0A0L0FIA8"/>
<dbReference type="EMBL" id="KQ243209">
    <property type="protein sequence ID" value="KNC76196.1"/>
    <property type="molecule type" value="Genomic_DNA"/>
</dbReference>
<accession>A0A0L0FIA8</accession>
<reference evidence="1 2" key="1">
    <citation type="submission" date="2011-02" db="EMBL/GenBank/DDBJ databases">
        <title>The Genome Sequence of Sphaeroforma arctica JP610.</title>
        <authorList>
            <consortium name="The Broad Institute Genome Sequencing Platform"/>
            <person name="Russ C."/>
            <person name="Cuomo C."/>
            <person name="Young S.K."/>
            <person name="Zeng Q."/>
            <person name="Gargeya S."/>
            <person name="Alvarado L."/>
            <person name="Berlin A."/>
            <person name="Chapman S.B."/>
            <person name="Chen Z."/>
            <person name="Freedman E."/>
            <person name="Gellesch M."/>
            <person name="Goldberg J."/>
            <person name="Griggs A."/>
            <person name="Gujja S."/>
            <person name="Heilman E."/>
            <person name="Heiman D."/>
            <person name="Howarth C."/>
            <person name="Mehta T."/>
            <person name="Neiman D."/>
            <person name="Pearson M."/>
            <person name="Roberts A."/>
            <person name="Saif S."/>
            <person name="Shea T."/>
            <person name="Shenoy N."/>
            <person name="Sisk P."/>
            <person name="Stolte C."/>
            <person name="Sykes S."/>
            <person name="White J."/>
            <person name="Yandava C."/>
            <person name="Burger G."/>
            <person name="Gray M.W."/>
            <person name="Holland P.W.H."/>
            <person name="King N."/>
            <person name="Lang F.B.F."/>
            <person name="Roger A.J."/>
            <person name="Ruiz-Trillo I."/>
            <person name="Haas B."/>
            <person name="Nusbaum C."/>
            <person name="Birren B."/>
        </authorList>
    </citation>
    <scope>NUCLEOTIDE SEQUENCE [LARGE SCALE GENOMIC DNA]</scope>
    <source>
        <strain evidence="1 2">JP610</strain>
    </source>
</reference>
<gene>
    <name evidence="1" type="ORF">SARC_11295</name>
</gene>
<organism evidence="1 2">
    <name type="scientific">Sphaeroforma arctica JP610</name>
    <dbReference type="NCBI Taxonomy" id="667725"/>
    <lineage>
        <taxon>Eukaryota</taxon>
        <taxon>Ichthyosporea</taxon>
        <taxon>Ichthyophonida</taxon>
        <taxon>Sphaeroforma</taxon>
    </lineage>
</organism>
<proteinExistence type="predicted"/>
<sequence>GIPPWLTDSSVRAMKSQKNMTTLVVAGQELLTDAGVTDLVQSCPSLTNLDLSYTSVSDAGIATLCNLKHLHILEIYGLTVSKQVLAVLRKSIPNIQISE</sequence>